<comment type="caution">
    <text evidence="9">The sequence shown here is derived from an EMBL/GenBank/DDBJ whole genome shotgun (WGS) entry which is preliminary data.</text>
</comment>
<dbReference type="InterPro" id="IPR001849">
    <property type="entry name" value="PH_domain"/>
</dbReference>
<dbReference type="Proteomes" id="UP000770717">
    <property type="component" value="Unassembled WGS sequence"/>
</dbReference>
<dbReference type="InterPro" id="IPR047886">
    <property type="entry name" value="ARHGAP20-like_RhoGAP"/>
</dbReference>
<dbReference type="InterPro" id="IPR008936">
    <property type="entry name" value="Rho_GTPase_activation_prot"/>
</dbReference>
<dbReference type="InterPro" id="IPR047888">
    <property type="entry name" value="ARHGAP20_RA"/>
</dbReference>
<keyword evidence="10" id="KW-1185">Reference proteome</keyword>
<dbReference type="PANTHER" id="PTHR23179">
    <property type="entry name" value="T-CELL ACTIVATION RHO GTPASE ACTIVATING PROTEIN-RELATED"/>
    <property type="match status" value="1"/>
</dbReference>
<dbReference type="Gene3D" id="1.10.555.10">
    <property type="entry name" value="Rho GTPase activation protein"/>
    <property type="match status" value="1"/>
</dbReference>
<evidence type="ECO:0000313" key="10">
    <source>
        <dbReference type="Proteomes" id="UP000770717"/>
    </source>
</evidence>
<dbReference type="SMART" id="SM00233">
    <property type="entry name" value="PH"/>
    <property type="match status" value="1"/>
</dbReference>
<organism evidence="9 10">
    <name type="scientific">Eleutherodactylus coqui</name>
    <name type="common">Puerto Rican coqui</name>
    <dbReference type="NCBI Taxonomy" id="57060"/>
    <lineage>
        <taxon>Eukaryota</taxon>
        <taxon>Metazoa</taxon>
        <taxon>Chordata</taxon>
        <taxon>Craniata</taxon>
        <taxon>Vertebrata</taxon>
        <taxon>Euteleostomi</taxon>
        <taxon>Amphibia</taxon>
        <taxon>Batrachia</taxon>
        <taxon>Anura</taxon>
        <taxon>Neobatrachia</taxon>
        <taxon>Hyloidea</taxon>
        <taxon>Eleutherodactylidae</taxon>
        <taxon>Eleutherodactylinae</taxon>
        <taxon>Eleutherodactylus</taxon>
        <taxon>Eleutherodactylus</taxon>
    </lineage>
</organism>
<evidence type="ECO:0000313" key="9">
    <source>
        <dbReference type="EMBL" id="KAG9492012.1"/>
    </source>
</evidence>
<feature type="region of interest" description="Disordered" evidence="6">
    <location>
        <begin position="1"/>
        <end position="48"/>
    </location>
</feature>
<feature type="region of interest" description="Disordered" evidence="6">
    <location>
        <begin position="894"/>
        <end position="920"/>
    </location>
</feature>
<dbReference type="Pfam" id="PF22286">
    <property type="entry name" value="RHG20_PH"/>
    <property type="match status" value="1"/>
</dbReference>
<dbReference type="Pfam" id="PF00788">
    <property type="entry name" value="RA"/>
    <property type="match status" value="1"/>
</dbReference>
<dbReference type="InterPro" id="IPR047887">
    <property type="entry name" value="ARHGAP20_PH"/>
</dbReference>
<dbReference type="CDD" id="cd13319">
    <property type="entry name" value="PH_RARhoGAP"/>
    <property type="match status" value="1"/>
</dbReference>
<dbReference type="Gene3D" id="2.30.29.30">
    <property type="entry name" value="Pleckstrin-homology domain (PH domain)/Phosphotyrosine-binding domain (PTB)"/>
    <property type="match status" value="1"/>
</dbReference>
<reference evidence="9" key="1">
    <citation type="thesis" date="2020" institute="ProQuest LLC" country="789 East Eisenhower Parkway, Ann Arbor, MI, USA">
        <title>Comparative Genomics and Chromosome Evolution.</title>
        <authorList>
            <person name="Mudd A.B."/>
        </authorList>
    </citation>
    <scope>NUCLEOTIDE SEQUENCE</scope>
    <source>
        <strain evidence="9">HN-11 Male</strain>
        <tissue evidence="9">Kidney and liver</tissue>
    </source>
</reference>
<feature type="compositionally biased region" description="Polar residues" evidence="6">
    <location>
        <begin position="1"/>
        <end position="21"/>
    </location>
</feature>
<dbReference type="Pfam" id="PF00620">
    <property type="entry name" value="RhoGAP"/>
    <property type="match status" value="1"/>
</dbReference>
<dbReference type="GO" id="GO:0005096">
    <property type="term" value="F:GTPase activator activity"/>
    <property type="evidence" value="ECO:0007669"/>
    <property type="project" value="UniProtKB-KW"/>
</dbReference>
<dbReference type="EMBL" id="WNTK01000001">
    <property type="protein sequence ID" value="KAG9492012.1"/>
    <property type="molecule type" value="Genomic_DNA"/>
</dbReference>
<dbReference type="PROSITE" id="PS50238">
    <property type="entry name" value="RHOGAP"/>
    <property type="match status" value="1"/>
</dbReference>
<feature type="compositionally biased region" description="Basic and acidic residues" evidence="6">
    <location>
        <begin position="1062"/>
        <end position="1082"/>
    </location>
</feature>
<gene>
    <name evidence="9" type="ORF">GDO78_000499</name>
</gene>
<dbReference type="SMART" id="SM00324">
    <property type="entry name" value="RhoGAP"/>
    <property type="match status" value="1"/>
</dbReference>
<evidence type="ECO:0000256" key="6">
    <source>
        <dbReference type="SAM" id="MobiDB-lite"/>
    </source>
</evidence>
<name>A0A8J6FQ17_ELECQ</name>
<evidence type="ECO:0000256" key="4">
    <source>
        <dbReference type="ARBA" id="ARBA00070254"/>
    </source>
</evidence>
<evidence type="ECO:0000256" key="2">
    <source>
        <dbReference type="ARBA" id="ARBA00022553"/>
    </source>
</evidence>
<feature type="region of interest" description="Disordered" evidence="6">
    <location>
        <begin position="588"/>
        <end position="613"/>
    </location>
</feature>
<dbReference type="SUPFAM" id="SSF50729">
    <property type="entry name" value="PH domain-like"/>
    <property type="match status" value="1"/>
</dbReference>
<evidence type="ECO:0000256" key="5">
    <source>
        <dbReference type="ARBA" id="ARBA00083374"/>
    </source>
</evidence>
<comment type="function">
    <text evidence="3">GTPase activator for the Rho-type GTPases by converting them to an inactive GDP-bound state.</text>
</comment>
<dbReference type="FunFam" id="1.10.555.10:FF:000025">
    <property type="entry name" value="Rho GTPase-activating protein 20"/>
    <property type="match status" value="1"/>
</dbReference>
<dbReference type="AlphaFoldDB" id="A0A8J6FQ17"/>
<dbReference type="SUPFAM" id="SSF54236">
    <property type="entry name" value="Ubiquitin-like"/>
    <property type="match status" value="1"/>
</dbReference>
<proteinExistence type="predicted"/>
<dbReference type="CDD" id="cd04402">
    <property type="entry name" value="RhoGAP_ARHGAP20"/>
    <property type="match status" value="1"/>
</dbReference>
<dbReference type="GO" id="GO:0035023">
    <property type="term" value="P:regulation of Rho protein signal transduction"/>
    <property type="evidence" value="ECO:0007669"/>
    <property type="project" value="InterPro"/>
</dbReference>
<dbReference type="PROSITE" id="PS50200">
    <property type="entry name" value="RA"/>
    <property type="match status" value="1"/>
</dbReference>
<accession>A0A8J6FQ17</accession>
<dbReference type="InterPro" id="IPR000198">
    <property type="entry name" value="RhoGAP_dom"/>
</dbReference>
<evidence type="ECO:0000259" key="7">
    <source>
        <dbReference type="PROSITE" id="PS50200"/>
    </source>
</evidence>
<dbReference type="FunFam" id="2.30.29.30:FF:000217">
    <property type="entry name" value="Rho GTPase activating protein 20"/>
    <property type="match status" value="1"/>
</dbReference>
<protein>
    <recommendedName>
        <fullName evidence="4">Rho GTPase-activating protein 20</fullName>
    </recommendedName>
    <alternativeName>
        <fullName evidence="5">Rho-type GTPase-activating protein 20</fullName>
    </alternativeName>
</protein>
<feature type="region of interest" description="Disordered" evidence="6">
    <location>
        <begin position="1059"/>
        <end position="1085"/>
    </location>
</feature>
<feature type="domain" description="Rho-GAP" evidence="8">
    <location>
        <begin position="364"/>
        <end position="550"/>
    </location>
</feature>
<feature type="region of interest" description="Disordered" evidence="6">
    <location>
        <begin position="940"/>
        <end position="972"/>
    </location>
</feature>
<keyword evidence="1" id="KW-0343">GTPase activation</keyword>
<dbReference type="CDD" id="cd17115">
    <property type="entry name" value="RA_RHG20"/>
    <property type="match status" value="1"/>
</dbReference>
<evidence type="ECO:0000256" key="3">
    <source>
        <dbReference type="ARBA" id="ARBA00055252"/>
    </source>
</evidence>
<dbReference type="SUPFAM" id="SSF48350">
    <property type="entry name" value="GTPase activation domain, GAP"/>
    <property type="match status" value="1"/>
</dbReference>
<feature type="region of interest" description="Disordered" evidence="6">
    <location>
        <begin position="658"/>
        <end position="677"/>
    </location>
</feature>
<feature type="compositionally biased region" description="Basic and acidic residues" evidence="6">
    <location>
        <begin position="950"/>
        <end position="959"/>
    </location>
</feature>
<evidence type="ECO:0000256" key="1">
    <source>
        <dbReference type="ARBA" id="ARBA00022468"/>
    </source>
</evidence>
<dbReference type="GO" id="GO:0007165">
    <property type="term" value="P:signal transduction"/>
    <property type="evidence" value="ECO:0007669"/>
    <property type="project" value="InterPro"/>
</dbReference>
<keyword evidence="2" id="KW-0597">Phosphoprotein</keyword>
<dbReference type="InterPro" id="IPR029071">
    <property type="entry name" value="Ubiquitin-like_domsf"/>
</dbReference>
<feature type="compositionally biased region" description="Polar residues" evidence="6">
    <location>
        <begin position="663"/>
        <end position="674"/>
    </location>
</feature>
<dbReference type="PANTHER" id="PTHR23179:SF28">
    <property type="entry name" value="RHO GTPASE-ACTIVATING PROTEIN 20"/>
    <property type="match status" value="1"/>
</dbReference>
<evidence type="ECO:0000259" key="8">
    <source>
        <dbReference type="PROSITE" id="PS50238"/>
    </source>
</evidence>
<feature type="compositionally biased region" description="Basic and acidic residues" evidence="6">
    <location>
        <begin position="896"/>
        <end position="911"/>
    </location>
</feature>
<dbReference type="InterPro" id="IPR011993">
    <property type="entry name" value="PH-like_dom_sf"/>
</dbReference>
<sequence length="1186" mass="132630">MEAMSPQQDNVGQQPRSSSLSGEPKISGGNENRKKMKSLAQRRQSAPSLVLSKALNKSRTINKDGCFSPVSPESCPLVQAFVCPSRSFIMHSHVQLKTGLQTQERHLFLFTDILVIAKSKSPSHYKLKHHVRVSEMWTASCMEEVCEGSTYPERSFVVGWPITNCVATFSTPEEKEKWLLLFERYIKEEKESDHPKVIPLKIITKDIGNCAYSKTLTVTNEETVTDVIKMALQQFGVEGSESDYQLWVTSGKDDAPYPLIGHEYPFGIKMSHIRDALPQIQGTKDSINLEGPFVMEQLPREMQCQFILKPSRLAICQQLSDPSQKPFKRKRSIINWTFWRGSNSQLDNVPLSPTSSTPGKLFGLSLPAICENDNLPKAVMDMLSVLCQDGPFTRGIFRRSANAKACKDMKERLNSGFDVDFACESIFVTASVFKDFLRNVPGSVFSSKFYDKWVSVLDQGSEAEKIKAVKKLLEKLPQMNMTLLHYLFGVLHCIEQRSENNQMTAFNLAVCISPSLLWLPNPSSPEADGEFTRKVLVLVQFLIENYCFVFGDDISLLYANLSAKDDNREDSSDICSLKHIDSSYDSLENELNDDGDSPYSGVPTRRGHDNRSRDSVLTLSDCDLDQVYNEENRTYSSCRIQPVTSNISHHRSVLNEQSEEDSLCSNTSGYSSTTDVRRHRRCSEPAIGILASRFSQLNESPHDNSSCDALLSQSADDYLKQHRYLQVEGQKLINRSLTLGIEVSKNANKKQAGDKKSTSNRLMPPNALRINICSRTSCSSLSSPGTSPSGSSLSSLDSAFSQFSDYSVLNSNEVPSPLDCTLRQHKRQVELSSDFPGENSFPRFVVAEEGKQPYNGTILMTGKDGAEFTNNKISVSIPPIAWLKNSQSAVKIWSSKKMDKHEEKSKTETGHSPKAPSSNILGISEISSFREHITVPNSECEAKSCPTGLRPKEYKEKETQSSTSKYGEEVNSRKHLSYSGDKLVLDKNGNGDNGLECSSFIFPSPVSINIEISSHSQENTHLPQTLLLGHNISLFGQRNRRKSTNSCVLEEPVLLNSSLKSSSEHSIHRPEADLVPKKDDPTKTSLGRDISIRMASFKKNKVLPSNVDTGIRIANCDLEKNFCVSPKLSTNSGDLFFQPEIHKQMKNPQECDNPILNSGQDWHTKCCNDPKFEDIDQRFFAEESYV</sequence>
<feature type="domain" description="Ras-associating" evidence="7">
    <location>
        <begin position="196"/>
        <end position="313"/>
    </location>
</feature>
<dbReference type="OrthoDB" id="9994905at2759"/>
<dbReference type="InterPro" id="IPR000159">
    <property type="entry name" value="RA_dom"/>
</dbReference>